<gene>
    <name evidence="3" type="ORF">yc1106_04359</name>
</gene>
<dbReference type="OrthoDB" id="8954335at2759"/>
<sequence>MSSPWSTNANEVVIGVVGVTGSGKSSFIKRVTQCSDILTSTDTESLTQEIAQYRFQSAGITYVLVDTPGFDDSQRDDEDVYRELARWMAQAFQKGQLLNGLLYLQAVNIPRQRGSQIRNLLMFKKLCGNNNFKNIVLGLSFCDMETETTIQSRRQELTDTWEWWGEMVSKGSRIERIPYQRDECIGLLAQFAPQPKVTLRVQEEIVNHGRSVDDTEAAKTIVHREELMQIRAAEARQFANLQAEYEQKMQRAKEVYAITLKLAQQQFEIQQQRLEIQHQRLQLREQSFSQSFKRQEVLDQKVKALRTSNAAQKEANRRELAILHEQLLQINLRNDRDDSEAAYAKAQPGIFERKSRVFAEWKFVKSRKFAFRMKQPYKEYAVDGVSAEDTMGAFLTSFCDHCLKSYSASEDYSNEGKGCFFHGQSDLRVAPKLKQAFYALKDCPRYNVDRMIDLTCDNCSRDMLEDSLYLRKFGQQRKTTPAY</sequence>
<name>A0A9Q8Z7H5_CURCL</name>
<dbReference type="GO" id="GO:0005525">
    <property type="term" value="F:GTP binding"/>
    <property type="evidence" value="ECO:0007669"/>
    <property type="project" value="InterPro"/>
</dbReference>
<dbReference type="SUPFAM" id="SSF52540">
    <property type="entry name" value="P-loop containing nucleoside triphosphate hydrolases"/>
    <property type="match status" value="1"/>
</dbReference>
<feature type="domain" description="G" evidence="2">
    <location>
        <begin position="14"/>
        <end position="83"/>
    </location>
</feature>
<organism evidence="3 4">
    <name type="scientific">Curvularia clavata</name>
    <dbReference type="NCBI Taxonomy" id="95742"/>
    <lineage>
        <taxon>Eukaryota</taxon>
        <taxon>Fungi</taxon>
        <taxon>Dikarya</taxon>
        <taxon>Ascomycota</taxon>
        <taxon>Pezizomycotina</taxon>
        <taxon>Dothideomycetes</taxon>
        <taxon>Pleosporomycetidae</taxon>
        <taxon>Pleosporales</taxon>
        <taxon>Pleosporineae</taxon>
        <taxon>Pleosporaceae</taxon>
        <taxon>Curvularia</taxon>
    </lineage>
</organism>
<evidence type="ECO:0000313" key="4">
    <source>
        <dbReference type="Proteomes" id="UP001056012"/>
    </source>
</evidence>
<dbReference type="Gene3D" id="3.40.50.300">
    <property type="entry name" value="P-loop containing nucleotide triphosphate hydrolases"/>
    <property type="match status" value="1"/>
</dbReference>
<accession>A0A9Q8Z7H5</accession>
<feature type="coiled-coil region" evidence="1">
    <location>
        <begin position="224"/>
        <end position="284"/>
    </location>
</feature>
<proteinExistence type="predicted"/>
<evidence type="ECO:0000259" key="2">
    <source>
        <dbReference type="Pfam" id="PF01926"/>
    </source>
</evidence>
<dbReference type="VEuPathDB" id="FungiDB:yc1106_04359"/>
<keyword evidence="4" id="KW-1185">Reference proteome</keyword>
<dbReference type="AlphaFoldDB" id="A0A9Q8Z7H5"/>
<dbReference type="Proteomes" id="UP001056012">
    <property type="component" value="Chromosome 3"/>
</dbReference>
<dbReference type="EMBL" id="CP089276">
    <property type="protein sequence ID" value="USP77085.1"/>
    <property type="molecule type" value="Genomic_DNA"/>
</dbReference>
<evidence type="ECO:0000313" key="3">
    <source>
        <dbReference type="EMBL" id="USP77085.1"/>
    </source>
</evidence>
<protein>
    <recommendedName>
        <fullName evidence="2">G domain-containing protein</fullName>
    </recommendedName>
</protein>
<evidence type="ECO:0000256" key="1">
    <source>
        <dbReference type="SAM" id="Coils"/>
    </source>
</evidence>
<keyword evidence="1" id="KW-0175">Coiled coil</keyword>
<reference evidence="3" key="1">
    <citation type="submission" date="2021-12" db="EMBL/GenBank/DDBJ databases">
        <title>Curvularia clavata genome.</title>
        <authorList>
            <person name="Cao Y."/>
        </authorList>
    </citation>
    <scope>NUCLEOTIDE SEQUENCE</scope>
    <source>
        <strain evidence="3">Yc1106</strain>
    </source>
</reference>
<dbReference type="InterPro" id="IPR006073">
    <property type="entry name" value="GTP-bd"/>
</dbReference>
<dbReference type="Pfam" id="PF01926">
    <property type="entry name" value="MMR_HSR1"/>
    <property type="match status" value="1"/>
</dbReference>
<dbReference type="InterPro" id="IPR027417">
    <property type="entry name" value="P-loop_NTPase"/>
</dbReference>